<comment type="caution">
    <text evidence="2">The sequence shown here is derived from an EMBL/GenBank/DDBJ whole genome shotgun (WGS) entry which is preliminary data.</text>
</comment>
<proteinExistence type="predicted"/>
<organism evidence="2 3">
    <name type="scientific">Clitoria ternatea</name>
    <name type="common">Butterfly pea</name>
    <dbReference type="NCBI Taxonomy" id="43366"/>
    <lineage>
        <taxon>Eukaryota</taxon>
        <taxon>Viridiplantae</taxon>
        <taxon>Streptophyta</taxon>
        <taxon>Embryophyta</taxon>
        <taxon>Tracheophyta</taxon>
        <taxon>Spermatophyta</taxon>
        <taxon>Magnoliopsida</taxon>
        <taxon>eudicotyledons</taxon>
        <taxon>Gunneridae</taxon>
        <taxon>Pentapetalae</taxon>
        <taxon>rosids</taxon>
        <taxon>fabids</taxon>
        <taxon>Fabales</taxon>
        <taxon>Fabaceae</taxon>
        <taxon>Papilionoideae</taxon>
        <taxon>50 kb inversion clade</taxon>
        <taxon>NPAAA clade</taxon>
        <taxon>indigoferoid/millettioid clade</taxon>
        <taxon>Phaseoleae</taxon>
        <taxon>Clitoria</taxon>
    </lineage>
</organism>
<accession>A0AAN9FP88</accession>
<dbReference type="InterPro" id="IPR056406">
    <property type="entry name" value="THD_CWZF3/5/7"/>
</dbReference>
<dbReference type="EMBL" id="JAYKXN010000006">
    <property type="protein sequence ID" value="KAK7280004.1"/>
    <property type="molecule type" value="Genomic_DNA"/>
</dbReference>
<dbReference type="InterPro" id="IPR055300">
    <property type="entry name" value="CWZF3/5/7"/>
</dbReference>
<evidence type="ECO:0000259" key="1">
    <source>
        <dbReference type="Pfam" id="PF24756"/>
    </source>
</evidence>
<reference evidence="2 3" key="1">
    <citation type="submission" date="2024-01" db="EMBL/GenBank/DDBJ databases">
        <title>The genomes of 5 underutilized Papilionoideae crops provide insights into root nodulation and disease resistance.</title>
        <authorList>
            <person name="Yuan L."/>
        </authorList>
    </citation>
    <scope>NUCLEOTIDE SEQUENCE [LARGE SCALE GENOMIC DNA]</scope>
    <source>
        <strain evidence="2">LY-2023</strain>
        <tissue evidence="2">Leaf</tissue>
    </source>
</reference>
<gene>
    <name evidence="2" type="ORF">RJT34_25066</name>
</gene>
<sequence length="156" mass="17320">MFFSNAAFKPLFSNLEWPSPFTMLGSSLDRDTSTAVDKVALSKSINSPQVAGNHVIATRNRPNLAQLLNFKTSRKSRNTFVAANSSPGKYAADGISSIKKALDFSFHDVEGLLHLRGVQLHFVVYKNKIFADFVVVLEHSEVNFCKADSELFSYVE</sequence>
<protein>
    <recommendedName>
        <fullName evidence="1">CWZF3/5/7 THD domain-containing protein</fullName>
    </recommendedName>
</protein>
<evidence type="ECO:0000313" key="3">
    <source>
        <dbReference type="Proteomes" id="UP001359559"/>
    </source>
</evidence>
<dbReference type="Proteomes" id="UP001359559">
    <property type="component" value="Unassembled WGS sequence"/>
</dbReference>
<name>A0AAN9FP88_CLITE</name>
<evidence type="ECO:0000313" key="2">
    <source>
        <dbReference type="EMBL" id="KAK7280004.1"/>
    </source>
</evidence>
<keyword evidence="3" id="KW-1185">Reference proteome</keyword>
<dbReference type="Pfam" id="PF24756">
    <property type="entry name" value="THD_CWZF3-5-7"/>
    <property type="match status" value="1"/>
</dbReference>
<dbReference type="PANTHER" id="PTHR46524:SF7">
    <property type="entry name" value="CW-TYPE ZINC FINGER"/>
    <property type="match status" value="1"/>
</dbReference>
<dbReference type="AlphaFoldDB" id="A0AAN9FP88"/>
<feature type="domain" description="CWZF3/5/7 THD" evidence="1">
    <location>
        <begin position="26"/>
        <end position="116"/>
    </location>
</feature>
<dbReference type="PANTHER" id="PTHR46524">
    <property type="entry name" value="CW-TYPE ZINC FINGER"/>
    <property type="match status" value="1"/>
</dbReference>